<comment type="subcellular location">
    <subcellularLocation>
        <location evidence="1">Nucleus</location>
    </subcellularLocation>
</comment>
<evidence type="ECO:0000259" key="5">
    <source>
        <dbReference type="SMART" id="SM00415"/>
    </source>
</evidence>
<dbReference type="PRINTS" id="PR00056">
    <property type="entry name" value="HSFDOMAIN"/>
</dbReference>
<evidence type="ECO:0000256" key="4">
    <source>
        <dbReference type="RuleBase" id="RU004020"/>
    </source>
</evidence>
<dbReference type="AlphaFoldDB" id="A0A9N8EUT2"/>
<dbReference type="GO" id="GO:0043565">
    <property type="term" value="F:sequence-specific DNA binding"/>
    <property type="evidence" value="ECO:0007669"/>
    <property type="project" value="InterPro"/>
</dbReference>
<dbReference type="GO" id="GO:0003700">
    <property type="term" value="F:DNA-binding transcription factor activity"/>
    <property type="evidence" value="ECO:0007669"/>
    <property type="project" value="InterPro"/>
</dbReference>
<dbReference type="Proteomes" id="UP001153069">
    <property type="component" value="Unassembled WGS sequence"/>
</dbReference>
<feature type="domain" description="HSF-type DNA-binding" evidence="5">
    <location>
        <begin position="40"/>
        <end position="135"/>
    </location>
</feature>
<sequence>MMDDQAEKKAELLPYPFFHYRDFSTETDPDPLTPLTFAGRMPNFPAKVHAILSRSDLTDIISWLPHGRSFLVLKPREFESKVLPVYFKHSKITSFIRQANGWGFRRVMQGPDRNSYYHPRFLRGLPHLCKQMKRPAKSQKELLETGDEPDFYKISEMYPVPERIDQETMLLQSTLQDGPQARMPIISGSTAVQIPNIQDKPAARSEESGKQEMHSALGVLASVSTENLAEALHRDSLEAGLLHESPAPANADVAYPPSGTLPTAVSTGSFHQVLGVEPSLHSSAGSSPASSVVHVQLQPLVPTAPVLASERPAQEHWNTAASHANMHASNSWGGGRTLVALAPNPIPVGAYPPVAIGSPRTSPILAGLPAPPANIGMPQQANAVAVPQVTAAPTPQASANGLPPVNAVTVVPQAAPQANAPAMPNTMVMPQMPFVPQTSFPGMDASSAAQFAAGFAMAAAFGQQQMQTMMQQAGKGGGMAIMVPVGQQPIQHHAAPAPLP</sequence>
<dbReference type="GO" id="GO:0005634">
    <property type="term" value="C:nucleus"/>
    <property type="evidence" value="ECO:0007669"/>
    <property type="project" value="UniProtKB-SubCell"/>
</dbReference>
<keyword evidence="7" id="KW-1185">Reference proteome</keyword>
<proteinExistence type="inferred from homology"/>
<organism evidence="6 7">
    <name type="scientific">Seminavis robusta</name>
    <dbReference type="NCBI Taxonomy" id="568900"/>
    <lineage>
        <taxon>Eukaryota</taxon>
        <taxon>Sar</taxon>
        <taxon>Stramenopiles</taxon>
        <taxon>Ochrophyta</taxon>
        <taxon>Bacillariophyta</taxon>
        <taxon>Bacillariophyceae</taxon>
        <taxon>Bacillariophycidae</taxon>
        <taxon>Naviculales</taxon>
        <taxon>Naviculaceae</taxon>
        <taxon>Seminavis</taxon>
    </lineage>
</organism>
<dbReference type="FunFam" id="1.10.10.10:FF:000479">
    <property type="entry name" value="Predicted protein"/>
    <property type="match status" value="1"/>
</dbReference>
<comment type="caution">
    <text evidence="6">The sequence shown here is derived from an EMBL/GenBank/DDBJ whole genome shotgun (WGS) entry which is preliminary data.</text>
</comment>
<comment type="similarity">
    <text evidence="4">Belongs to the HSF family.</text>
</comment>
<evidence type="ECO:0000256" key="1">
    <source>
        <dbReference type="ARBA" id="ARBA00004123"/>
    </source>
</evidence>
<evidence type="ECO:0000256" key="2">
    <source>
        <dbReference type="ARBA" id="ARBA00023125"/>
    </source>
</evidence>
<dbReference type="InterPro" id="IPR036390">
    <property type="entry name" value="WH_DNA-bd_sf"/>
</dbReference>
<gene>
    <name evidence="6" type="ORF">SEMRO_1884_G303510.1</name>
</gene>
<accession>A0A9N8EUT2</accession>
<name>A0A9N8EUT2_9STRA</name>
<protein>
    <submittedName>
        <fullName evidence="6">Stress transcription factor A</fullName>
    </submittedName>
</protein>
<reference evidence="6" key="1">
    <citation type="submission" date="2020-06" db="EMBL/GenBank/DDBJ databases">
        <authorList>
            <consortium name="Plant Systems Biology data submission"/>
        </authorList>
    </citation>
    <scope>NUCLEOTIDE SEQUENCE</scope>
    <source>
        <strain evidence="6">D6</strain>
    </source>
</reference>
<keyword evidence="2" id="KW-0238">DNA-binding</keyword>
<dbReference type="SUPFAM" id="SSF46785">
    <property type="entry name" value="Winged helix' DNA-binding domain"/>
    <property type="match status" value="1"/>
</dbReference>
<dbReference type="InterPro" id="IPR000232">
    <property type="entry name" value="HSF_DNA-bd"/>
</dbReference>
<dbReference type="PANTHER" id="PTHR10015:SF206">
    <property type="entry name" value="HSF-TYPE DNA-BINDING DOMAIN-CONTAINING PROTEIN"/>
    <property type="match status" value="1"/>
</dbReference>
<dbReference type="EMBL" id="CAICTM010001882">
    <property type="protein sequence ID" value="CAB9526770.1"/>
    <property type="molecule type" value="Genomic_DNA"/>
</dbReference>
<evidence type="ECO:0000256" key="3">
    <source>
        <dbReference type="ARBA" id="ARBA00023242"/>
    </source>
</evidence>
<dbReference type="SMART" id="SM00415">
    <property type="entry name" value="HSF"/>
    <property type="match status" value="1"/>
</dbReference>
<dbReference type="PANTHER" id="PTHR10015">
    <property type="entry name" value="HEAT SHOCK TRANSCRIPTION FACTOR"/>
    <property type="match status" value="1"/>
</dbReference>
<dbReference type="InterPro" id="IPR036388">
    <property type="entry name" value="WH-like_DNA-bd_sf"/>
</dbReference>
<dbReference type="Gene3D" id="1.10.10.10">
    <property type="entry name" value="Winged helix-like DNA-binding domain superfamily/Winged helix DNA-binding domain"/>
    <property type="match status" value="1"/>
</dbReference>
<evidence type="ECO:0000313" key="7">
    <source>
        <dbReference type="Proteomes" id="UP001153069"/>
    </source>
</evidence>
<evidence type="ECO:0000313" key="6">
    <source>
        <dbReference type="EMBL" id="CAB9526770.1"/>
    </source>
</evidence>
<dbReference type="OrthoDB" id="46283at2759"/>
<keyword evidence="3" id="KW-0539">Nucleus</keyword>
<dbReference type="Pfam" id="PF00447">
    <property type="entry name" value="HSF_DNA-bind"/>
    <property type="match status" value="1"/>
</dbReference>